<proteinExistence type="predicted"/>
<keyword evidence="2" id="KW-1185">Reference proteome</keyword>
<name>A0AAV7WTE5_PLEWA</name>
<reference evidence="1" key="1">
    <citation type="journal article" date="2022" name="bioRxiv">
        <title>Sequencing and chromosome-scale assembly of the giantPleurodeles waltlgenome.</title>
        <authorList>
            <person name="Brown T."/>
            <person name="Elewa A."/>
            <person name="Iarovenko S."/>
            <person name="Subramanian E."/>
            <person name="Araus A.J."/>
            <person name="Petzold A."/>
            <person name="Susuki M."/>
            <person name="Suzuki K.-i.T."/>
            <person name="Hayashi T."/>
            <person name="Toyoda A."/>
            <person name="Oliveira C."/>
            <person name="Osipova E."/>
            <person name="Leigh N.D."/>
            <person name="Simon A."/>
            <person name="Yun M.H."/>
        </authorList>
    </citation>
    <scope>NUCLEOTIDE SEQUENCE</scope>
    <source>
        <strain evidence="1">20211129_DDA</strain>
        <tissue evidence="1">Liver</tissue>
    </source>
</reference>
<sequence length="105" mass="11658">MKGLDHAWKRCHDKLLDILVPITKIVELAVQAKESNSQLDPGTVLEWAQRAMCLLGNANCSMSSEHRKAFLMRIDPKVAELASTKAGTLVNRLLFGDTFVKDLPP</sequence>
<dbReference type="Proteomes" id="UP001066276">
    <property type="component" value="Chromosome 1_1"/>
</dbReference>
<dbReference type="EMBL" id="JANPWB010000001">
    <property type="protein sequence ID" value="KAJ1215184.1"/>
    <property type="molecule type" value="Genomic_DNA"/>
</dbReference>
<organism evidence="1 2">
    <name type="scientific">Pleurodeles waltl</name>
    <name type="common">Iberian ribbed newt</name>
    <dbReference type="NCBI Taxonomy" id="8319"/>
    <lineage>
        <taxon>Eukaryota</taxon>
        <taxon>Metazoa</taxon>
        <taxon>Chordata</taxon>
        <taxon>Craniata</taxon>
        <taxon>Vertebrata</taxon>
        <taxon>Euteleostomi</taxon>
        <taxon>Amphibia</taxon>
        <taxon>Batrachia</taxon>
        <taxon>Caudata</taxon>
        <taxon>Salamandroidea</taxon>
        <taxon>Salamandridae</taxon>
        <taxon>Pleurodelinae</taxon>
        <taxon>Pleurodeles</taxon>
    </lineage>
</organism>
<accession>A0AAV7WTE5</accession>
<protein>
    <submittedName>
        <fullName evidence="1">Uncharacterized protein</fullName>
    </submittedName>
</protein>
<evidence type="ECO:0000313" key="1">
    <source>
        <dbReference type="EMBL" id="KAJ1215184.1"/>
    </source>
</evidence>
<dbReference type="AlphaFoldDB" id="A0AAV7WTE5"/>
<comment type="caution">
    <text evidence="1">The sequence shown here is derived from an EMBL/GenBank/DDBJ whole genome shotgun (WGS) entry which is preliminary data.</text>
</comment>
<gene>
    <name evidence="1" type="ORF">NDU88_002793</name>
</gene>
<evidence type="ECO:0000313" key="2">
    <source>
        <dbReference type="Proteomes" id="UP001066276"/>
    </source>
</evidence>